<name>A0A5E7DME0_PSEFL</name>
<organism evidence="1 2">
    <name type="scientific">Pseudomonas fluorescens</name>
    <dbReference type="NCBI Taxonomy" id="294"/>
    <lineage>
        <taxon>Bacteria</taxon>
        <taxon>Pseudomonadati</taxon>
        <taxon>Pseudomonadota</taxon>
        <taxon>Gammaproteobacteria</taxon>
        <taxon>Pseudomonadales</taxon>
        <taxon>Pseudomonadaceae</taxon>
        <taxon>Pseudomonas</taxon>
    </lineage>
</organism>
<accession>A0A5E7DME0</accession>
<evidence type="ECO:0000313" key="2">
    <source>
        <dbReference type="Proteomes" id="UP000326557"/>
    </source>
</evidence>
<evidence type="ECO:0000313" key="1">
    <source>
        <dbReference type="EMBL" id="VVO17521.1"/>
    </source>
</evidence>
<dbReference type="Proteomes" id="UP000326557">
    <property type="component" value="Unassembled WGS sequence"/>
</dbReference>
<gene>
    <name evidence="1" type="ORF">PS704_03953</name>
</gene>
<reference evidence="1 2" key="1">
    <citation type="submission" date="2019-09" db="EMBL/GenBank/DDBJ databases">
        <authorList>
            <person name="Chandra G."/>
            <person name="Truman W A."/>
        </authorList>
    </citation>
    <scope>NUCLEOTIDE SEQUENCE [LARGE SCALE GENOMIC DNA]</scope>
    <source>
        <strain evidence="1">PS704</strain>
    </source>
</reference>
<proteinExistence type="predicted"/>
<dbReference type="AlphaFoldDB" id="A0A5E7DME0"/>
<sequence length="108" mass="12397">MSNILLKEVSARLGEFFKETGFSINVDETYLTSVVINDQGEQVVDYSQSLSWAIMEKVQANELPRFNDTSAGIFFKQWTFDKAYRDPEVDIEQLNVNGRFVVQSFSNN</sequence>
<dbReference type="EMBL" id="CABVHP010000012">
    <property type="protein sequence ID" value="VVO17521.1"/>
    <property type="molecule type" value="Genomic_DNA"/>
</dbReference>
<dbReference type="RefSeq" id="WP_150639263.1">
    <property type="nucleotide sequence ID" value="NZ_CABVHP010000012.1"/>
</dbReference>
<protein>
    <submittedName>
        <fullName evidence="1">Uncharacterized protein</fullName>
    </submittedName>
</protein>
<dbReference type="OrthoDB" id="6898527at2"/>